<keyword evidence="3" id="KW-0326">Glycosidase</keyword>
<dbReference type="InterPro" id="IPR050300">
    <property type="entry name" value="GDXG_lipolytic_enzyme"/>
</dbReference>
<dbReference type="GO" id="GO:0016798">
    <property type="term" value="F:hydrolase activity, acting on glycosyl bonds"/>
    <property type="evidence" value="ECO:0007669"/>
    <property type="project" value="UniProtKB-KW"/>
</dbReference>
<dbReference type="Gene3D" id="3.40.50.1820">
    <property type="entry name" value="alpha/beta hydrolase"/>
    <property type="match status" value="1"/>
</dbReference>
<dbReference type="EMBL" id="CADCTO010000709">
    <property type="protein sequence ID" value="CAA9299586.1"/>
    <property type="molecule type" value="Genomic_DNA"/>
</dbReference>
<dbReference type="SUPFAM" id="SSF53474">
    <property type="entry name" value="alpha/beta-Hydrolases"/>
    <property type="match status" value="1"/>
</dbReference>
<evidence type="ECO:0000313" key="3">
    <source>
        <dbReference type="EMBL" id="CAA9299586.1"/>
    </source>
</evidence>
<gene>
    <name evidence="3" type="ORF">AVDCRST_MAG63-5081</name>
</gene>
<dbReference type="AlphaFoldDB" id="A0A6J4K9D8"/>
<sequence length="273" mass="29036">MAEKTLLLWPNGAPGALGTEDRDVPSLTVFEPAPDKANGAAVVVCPGGGYGGLADHEGAPVARWLSTLGVTGFVLRYRLGPRYRHPVMLGDAARAIRLVRTRAAGWKLDPARVGILGFSAGGHLASTAATHFDHGKPDAPDPIDQHSSRPNVAILIYPVISLLHPYAHVGSRENLLGKDAPDDLVRSLSNETQVTAQTPPTFLIHTAEDKGVPAENSLLFALALRKAGVPLEMHLYERGPHGFGLAEKDPVLGDWPARCAAWLNVRGFLTKGA</sequence>
<keyword evidence="3" id="KW-0119">Carbohydrate metabolism</keyword>
<dbReference type="GO" id="GO:0045493">
    <property type="term" value="P:xylan catabolic process"/>
    <property type="evidence" value="ECO:0007669"/>
    <property type="project" value="UniProtKB-KW"/>
</dbReference>
<keyword evidence="1 3" id="KW-0378">Hydrolase</keyword>
<dbReference type="InterPro" id="IPR049492">
    <property type="entry name" value="BD-FAE-like_dom"/>
</dbReference>
<evidence type="ECO:0000259" key="2">
    <source>
        <dbReference type="Pfam" id="PF20434"/>
    </source>
</evidence>
<dbReference type="PANTHER" id="PTHR48081:SF6">
    <property type="entry name" value="PEPTIDASE S9 PROLYL OLIGOPEPTIDASE CATALYTIC DOMAIN-CONTAINING PROTEIN"/>
    <property type="match status" value="1"/>
</dbReference>
<feature type="domain" description="BD-FAE-like" evidence="2">
    <location>
        <begin position="29"/>
        <end position="222"/>
    </location>
</feature>
<keyword evidence="3" id="KW-0624">Polysaccharide degradation</keyword>
<accession>A0A6J4K9D8</accession>
<evidence type="ECO:0000256" key="1">
    <source>
        <dbReference type="ARBA" id="ARBA00022801"/>
    </source>
</evidence>
<keyword evidence="3" id="KW-0858">Xylan degradation</keyword>
<reference evidence="3" key="1">
    <citation type="submission" date="2020-02" db="EMBL/GenBank/DDBJ databases">
        <authorList>
            <person name="Meier V. D."/>
        </authorList>
    </citation>
    <scope>NUCLEOTIDE SEQUENCE</scope>
    <source>
        <strain evidence="3">AVDCRST_MAG63</strain>
    </source>
</reference>
<protein>
    <submittedName>
        <fullName evidence="3">Endo-1,4-beta-xylanase B</fullName>
    </submittedName>
</protein>
<name>A0A6J4K9D8_9BACT</name>
<proteinExistence type="predicted"/>
<organism evidence="3">
    <name type="scientific">uncultured Armatimonadetes bacterium</name>
    <dbReference type="NCBI Taxonomy" id="157466"/>
    <lineage>
        <taxon>Bacteria</taxon>
        <taxon>Bacillati</taxon>
        <taxon>Armatimonadota</taxon>
        <taxon>environmental samples</taxon>
    </lineage>
</organism>
<dbReference type="PANTHER" id="PTHR48081">
    <property type="entry name" value="AB HYDROLASE SUPERFAMILY PROTEIN C4A8.06C"/>
    <property type="match status" value="1"/>
</dbReference>
<dbReference type="InterPro" id="IPR029058">
    <property type="entry name" value="AB_hydrolase_fold"/>
</dbReference>
<dbReference type="Pfam" id="PF20434">
    <property type="entry name" value="BD-FAE"/>
    <property type="match status" value="1"/>
</dbReference>